<feature type="domain" description="CusB-like barrel-sandwich hybrid" evidence="5">
    <location>
        <begin position="129"/>
        <end position="246"/>
    </location>
</feature>
<dbReference type="GO" id="GO:0015679">
    <property type="term" value="P:plasma membrane copper ion transport"/>
    <property type="evidence" value="ECO:0007669"/>
    <property type="project" value="TreeGrafter"/>
</dbReference>
<dbReference type="Pfam" id="PF25919">
    <property type="entry name" value="BSH_CusB"/>
    <property type="match status" value="1"/>
</dbReference>
<keyword evidence="2" id="KW-0813">Transport</keyword>
<dbReference type="InterPro" id="IPR058791">
    <property type="entry name" value="3HB_CusB"/>
</dbReference>
<dbReference type="InterPro" id="IPR058792">
    <property type="entry name" value="Beta-barrel_RND_2"/>
</dbReference>
<dbReference type="InterPro" id="IPR042230">
    <property type="entry name" value="CusF_sf"/>
</dbReference>
<name>A0A5J6QKK2_9GAMM</name>
<dbReference type="InterPro" id="IPR006143">
    <property type="entry name" value="RND_pump_MFP"/>
</dbReference>
<dbReference type="NCBIfam" id="TIGR01730">
    <property type="entry name" value="RND_mfp"/>
    <property type="match status" value="1"/>
</dbReference>
<protein>
    <submittedName>
        <fullName evidence="8">Efflux RND transporter periplasmic adaptor subunit</fullName>
    </submittedName>
</protein>
<dbReference type="RefSeq" id="WP_151133588.1">
    <property type="nucleotide sequence ID" value="NZ_CP043311.1"/>
</dbReference>
<dbReference type="Pfam" id="PF11604">
    <property type="entry name" value="CusF_Ec"/>
    <property type="match status" value="1"/>
</dbReference>
<dbReference type="Pfam" id="PF19335">
    <property type="entry name" value="HMBD"/>
    <property type="match status" value="1"/>
</dbReference>
<dbReference type="GO" id="GO:0022857">
    <property type="term" value="F:transmembrane transporter activity"/>
    <property type="evidence" value="ECO:0007669"/>
    <property type="project" value="InterPro"/>
</dbReference>
<evidence type="ECO:0000256" key="2">
    <source>
        <dbReference type="ARBA" id="ARBA00022448"/>
    </source>
</evidence>
<keyword evidence="9" id="KW-1185">Reference proteome</keyword>
<dbReference type="Pfam" id="PF25975">
    <property type="entry name" value="CzcB_C"/>
    <property type="match status" value="1"/>
</dbReference>
<dbReference type="GO" id="GO:0016020">
    <property type="term" value="C:membrane"/>
    <property type="evidence" value="ECO:0007669"/>
    <property type="project" value="InterPro"/>
</dbReference>
<dbReference type="SUPFAM" id="SSF111369">
    <property type="entry name" value="HlyD-like secretion proteins"/>
    <property type="match status" value="1"/>
</dbReference>
<evidence type="ECO:0000259" key="3">
    <source>
        <dbReference type="Pfam" id="PF19335"/>
    </source>
</evidence>
<proteinExistence type="inferred from homology"/>
<dbReference type="InterPro" id="IPR045800">
    <property type="entry name" value="HMBD"/>
</dbReference>
<evidence type="ECO:0000256" key="1">
    <source>
        <dbReference type="ARBA" id="ARBA00009477"/>
    </source>
</evidence>
<feature type="domain" description="CzcB-like C-terminal circularly permuted SH3-like" evidence="7">
    <location>
        <begin position="334"/>
        <end position="393"/>
    </location>
</feature>
<evidence type="ECO:0000259" key="6">
    <source>
        <dbReference type="Pfam" id="PF25954"/>
    </source>
</evidence>
<dbReference type="FunFam" id="2.40.30.170:FF:000010">
    <property type="entry name" value="Efflux RND transporter periplasmic adaptor subunit"/>
    <property type="match status" value="1"/>
</dbReference>
<evidence type="ECO:0000259" key="5">
    <source>
        <dbReference type="Pfam" id="PF25919"/>
    </source>
</evidence>
<organism evidence="8 9">
    <name type="scientific">Metapseudomonas lalkuanensis</name>
    <dbReference type="NCBI Taxonomy" id="2604832"/>
    <lineage>
        <taxon>Bacteria</taxon>
        <taxon>Pseudomonadati</taxon>
        <taxon>Pseudomonadota</taxon>
        <taxon>Gammaproteobacteria</taxon>
        <taxon>Pseudomonadales</taxon>
        <taxon>Pseudomonadaceae</taxon>
        <taxon>Metapseudomonas</taxon>
    </lineage>
</organism>
<evidence type="ECO:0000259" key="7">
    <source>
        <dbReference type="Pfam" id="PF25975"/>
    </source>
</evidence>
<dbReference type="KEGG" id="plal:FXN65_12925"/>
<dbReference type="InterPro" id="IPR021647">
    <property type="entry name" value="CusF_Ec"/>
</dbReference>
<dbReference type="GO" id="GO:0030288">
    <property type="term" value="C:outer membrane-bounded periplasmic space"/>
    <property type="evidence" value="ECO:0007669"/>
    <property type="project" value="TreeGrafter"/>
</dbReference>
<comment type="similarity">
    <text evidence="1">Belongs to the membrane fusion protein (MFP) (TC 8.A.1) family.</text>
</comment>
<sequence length="493" mass="52917">MNRSNWALPALMGTMLLLGAAGGYWFAARGNAPTSTTGTDHQAAKDERQPLYWYDPMYPQQKFDQPGKSPFMDMQLVPKYAEDADGAGSVRIEPDIQQNLGLRLATVTTGKLEQDIQLTGVLAFDARNVALVQARASGFVERAYARAPGDVVAAGDPLADVLIPEWAAAQEEFLALRRSGDPALAAAARQRLQLVGMPDALITRIERRGKAEPALTLTSPISGVIRDLEVRTGMALAAGQTLARINGIDRVWLEVAVPEAQAATLKAGQAVEARLPALPGETTHGVLAAILPEADPQSRTLRVRIELDNATGRLRPGMTAQVQLNQQGGDEVLLVSSEAVIRTGKRTLVMLAEDKGRFRPVEVRLGQENEGQTVVLAGLEAGQQVVASGQFLIDSEANLRGIEARTVREAEPLQASPALHEAEATIVETGKQDLTIAHGPFKTLGMPGMTMTFPLARPELANGLKAGDRIRIRVRETDSGLLIEQVEKLEAAP</sequence>
<dbReference type="PANTHER" id="PTHR30097">
    <property type="entry name" value="CATION EFFLUX SYSTEM PROTEIN CUSB"/>
    <property type="match status" value="1"/>
</dbReference>
<dbReference type="Gene3D" id="2.40.50.100">
    <property type="match status" value="1"/>
</dbReference>
<dbReference type="PANTHER" id="PTHR30097:SF15">
    <property type="entry name" value="CATION EFFLUX SYSTEM PROTEIN CUSB"/>
    <property type="match status" value="1"/>
</dbReference>
<evidence type="ECO:0000313" key="8">
    <source>
        <dbReference type="EMBL" id="QEY62933.1"/>
    </source>
</evidence>
<reference evidence="8 9" key="1">
    <citation type="submission" date="2019-08" db="EMBL/GenBank/DDBJ databases">
        <title>Whole-genome Sequencing of e-waste polymer degrading bacterium Pseudomonas sp. strain PE08.</title>
        <authorList>
            <person name="Kirdat K."/>
            <person name="Debbarma P."/>
            <person name="Narawade N."/>
            <person name="Suyal D."/>
            <person name="Thorat V."/>
            <person name="Shouche Y."/>
            <person name="Goel R."/>
            <person name="Yadav A."/>
        </authorList>
    </citation>
    <scope>NUCLEOTIDE SEQUENCE [LARGE SCALE GENOMIC DNA]</scope>
    <source>
        <strain evidence="8 9">PE08</strain>
    </source>
</reference>
<dbReference type="GO" id="GO:0060003">
    <property type="term" value="P:copper ion export"/>
    <property type="evidence" value="ECO:0007669"/>
    <property type="project" value="TreeGrafter"/>
</dbReference>
<dbReference type="Gene3D" id="2.40.30.170">
    <property type="match status" value="1"/>
</dbReference>
<dbReference type="GO" id="GO:0046914">
    <property type="term" value="F:transition metal ion binding"/>
    <property type="evidence" value="ECO:0007669"/>
    <property type="project" value="TreeGrafter"/>
</dbReference>
<dbReference type="InterPro" id="IPR051909">
    <property type="entry name" value="MFP_Cation_Efflux"/>
</dbReference>
<dbReference type="InterPro" id="IPR058790">
    <property type="entry name" value="BSH_CusB"/>
</dbReference>
<accession>A0A5J6QKK2</accession>
<dbReference type="Proteomes" id="UP000327179">
    <property type="component" value="Chromosome"/>
</dbReference>
<dbReference type="InterPro" id="IPR058649">
    <property type="entry name" value="CzcB_C"/>
</dbReference>
<dbReference type="Gene3D" id="2.40.420.20">
    <property type="match status" value="1"/>
</dbReference>
<evidence type="ECO:0000313" key="9">
    <source>
        <dbReference type="Proteomes" id="UP000327179"/>
    </source>
</evidence>
<feature type="domain" description="Heavy metal binding" evidence="3">
    <location>
        <begin position="52"/>
        <end position="79"/>
    </location>
</feature>
<gene>
    <name evidence="8" type="ORF">FXN65_12925</name>
</gene>
<dbReference type="Gene3D" id="6.10.140.730">
    <property type="match status" value="1"/>
</dbReference>
<dbReference type="EMBL" id="CP043311">
    <property type="protein sequence ID" value="QEY62933.1"/>
    <property type="molecule type" value="Genomic_DNA"/>
</dbReference>
<feature type="domain" description="CusB-like beta-barrel" evidence="6">
    <location>
        <begin position="250"/>
        <end position="327"/>
    </location>
</feature>
<dbReference type="Pfam" id="PF25954">
    <property type="entry name" value="Beta-barrel_RND_2"/>
    <property type="match status" value="1"/>
</dbReference>
<evidence type="ECO:0000259" key="4">
    <source>
        <dbReference type="Pfam" id="PF25869"/>
    </source>
</evidence>
<dbReference type="Gene3D" id="2.40.50.320">
    <property type="entry name" value="Copper binding periplasmic protein CusF"/>
    <property type="match status" value="1"/>
</dbReference>
<dbReference type="AlphaFoldDB" id="A0A5J6QKK2"/>
<dbReference type="Pfam" id="PF25869">
    <property type="entry name" value="3HB_CusB"/>
    <property type="match status" value="1"/>
</dbReference>
<feature type="domain" description="CusB-like three alpha-helical bundle" evidence="4">
    <location>
        <begin position="165"/>
        <end position="212"/>
    </location>
</feature>